<keyword evidence="13" id="KW-0539">Nucleus</keyword>
<evidence type="ECO:0000256" key="9">
    <source>
        <dbReference type="ARBA" id="ARBA00022853"/>
    </source>
</evidence>
<keyword evidence="6" id="KW-0378">Hydrolase</keyword>
<dbReference type="InterPro" id="IPR000953">
    <property type="entry name" value="Chromo/chromo_shadow_dom"/>
</dbReference>
<dbReference type="Pfam" id="PF18196">
    <property type="entry name" value="Cdh1_DBD_1"/>
    <property type="match status" value="1"/>
</dbReference>
<dbReference type="PANTHER" id="PTHR45623">
    <property type="entry name" value="CHROMODOMAIN-HELICASE-DNA-BINDING PROTEIN 3-RELATED-RELATED"/>
    <property type="match status" value="1"/>
</dbReference>
<dbReference type="Pfam" id="PF00271">
    <property type="entry name" value="Helicase_C"/>
    <property type="match status" value="1"/>
</dbReference>
<dbReference type="GO" id="GO:0042393">
    <property type="term" value="F:histone binding"/>
    <property type="evidence" value="ECO:0007669"/>
    <property type="project" value="TreeGrafter"/>
</dbReference>
<proteinExistence type="inferred from homology"/>
<dbReference type="SMART" id="SM00487">
    <property type="entry name" value="DEXDc"/>
    <property type="match status" value="1"/>
</dbReference>
<dbReference type="OrthoDB" id="5857104at2759"/>
<feature type="compositionally biased region" description="Polar residues" evidence="17">
    <location>
        <begin position="1218"/>
        <end position="1227"/>
    </location>
</feature>
<evidence type="ECO:0000259" key="18">
    <source>
        <dbReference type="PROSITE" id="PS50013"/>
    </source>
</evidence>
<evidence type="ECO:0000256" key="14">
    <source>
        <dbReference type="ARBA" id="ARBA00037570"/>
    </source>
</evidence>
<reference evidence="21 22" key="1">
    <citation type="submission" date="2016-10" db="EMBL/GenBank/DDBJ databases">
        <authorList>
            <person name="de Groot N.N."/>
        </authorList>
    </citation>
    <scope>NUCLEOTIDE SEQUENCE [LARGE SCALE GENOMIC DNA]</scope>
    <source>
        <strain evidence="21 22">CBS 141442</strain>
    </source>
</reference>
<dbReference type="PANTHER" id="PTHR45623:SF14">
    <property type="entry name" value="CHROMODOMAIN-HELICASE-DNA-BINDING PROTEIN 1"/>
    <property type="match status" value="1"/>
</dbReference>
<feature type="compositionally biased region" description="Basic residues" evidence="17">
    <location>
        <begin position="71"/>
        <end position="88"/>
    </location>
</feature>
<dbReference type="InterPro" id="IPR016197">
    <property type="entry name" value="Chromo-like_dom_sf"/>
</dbReference>
<feature type="compositionally biased region" description="Acidic residues" evidence="17">
    <location>
        <begin position="48"/>
        <end position="67"/>
    </location>
</feature>
<name>A0A1L0B6J2_9ASCO</name>
<evidence type="ECO:0000256" key="1">
    <source>
        <dbReference type="ARBA" id="ARBA00004123"/>
    </source>
</evidence>
<evidence type="ECO:0000256" key="13">
    <source>
        <dbReference type="ARBA" id="ARBA00023242"/>
    </source>
</evidence>
<evidence type="ECO:0000256" key="8">
    <source>
        <dbReference type="ARBA" id="ARBA00022840"/>
    </source>
</evidence>
<dbReference type="Proteomes" id="UP000182334">
    <property type="component" value="Chromosome I"/>
</dbReference>
<sequence length="1392" mass="159548">MVRLDEEIEANPELYGLRRSNRERRAVDIAEESDDDELVVRKRKTTYEEYEDESEEDELDDFDDDDFGASKKQKLNAKRPKPTSRRLGKTSGGRSKTASAKSTPTPSEIRFLTRNNGTVNYAVDYDDDDADLMESDEEENNDYYYYEQAMQEEPTKGIDLVLDHKLNEENAAITNEPKLDYLFKVKWTGLSHLHNTWESYLTLKEFKGFRRVDNYIKQYILLDQEIRNDPMTTKEDIEAMDIERERKRDEQDEFTHVERIVDSDRVELDDGTSQLQYLVKWKRLYYDECSWENAAVIAELSPELVTKYQQRLQLKILPNLSANYPINQRPRFEKLNKQPLFIKNGELRDFQLTGLNWMAFLWSRNENGILADEMGLGKTVQTIAFLSWLIYARRQNGPHLVVVPLSTVPAWQETFEKWAPDVNCIYYLGNTEARRKIREFELYNSNNKPKFNVLLTTYEYILKDRAELGSFKWQFLAVDEAHRLKNAESSLYESLKLFKVANRLLITGTPLQNNIKELAALCDFLMPGKFNIDQEINFDVPDDAQEDYIKHLQLSIKPFILRRLKKDVEKSLPSKTERILRVELSDIQTEYYRNIITKNYAALNAGVKGSQISLLNVMSELKKASNHPYLFDGAEERVLAKAGSTSRDNILKGIIMSSGKMVLLEQLLTRLKKEGHRVLIFSQMVRILDILGDYLSIKGYQFQRLDGGVPSAQRKISIDHFNSPDSRDFVFLLSTRAGGLGINLMTADTVIIFDSDWNPQADLQAMARAHRIGQKKHVSVYRFVSKDTVEEEILERARKKMILEYAIISLGMADASTNKKNKNEPSTSELSQILKFGAANMFAATDNQKKLEELNLDDVLSRAEDHVTTPELGESNLGSEEFLKQFEVTDYKADVEWDDIIPQEELSKLKDEEKKRAEEDYLNEQIAMYSRRRAAVKQLQGGTPDTSGVEDEDDEEGGRRRAARKKVEENHELSEKEIRGIYRAILRVGDLSGKWSQLVEDGSISNKNPVLIKHAYNEIINISKKLVREEEARRAEALAELERKAKDQNGNVIANDGESPMALWIAKKKEKKAVLFEYQGVKNINAELVLSRPPDMKLLQSMIPEDKPTSFELPRPPKQVQSWNCEWDSKDDAMLLVGVHKFGYGSWIQIRDDPLLGLQNKLYLDGASKVTDKKAAPEGDSKEKEVSKASNKKVPGAVHLGRRVDYLFTLLRGEEDTSTPSGTSNGTAKKRVRKIKAEPGAAKVKKNGKSQSPEVHAKKPKIKKGSNVNSPKLDQPLKIKEEANDDNNDEGDFLEYASMDEGDCKKSLDPVKKSLMRLRKGSKGLSKHEWATLLRSELLTVGDYIEKLQKEKDQPKYSKHLWSYASLYWPAKVPSAKITAMYNRIKSQANPT</sequence>
<dbReference type="SUPFAM" id="SSF54160">
    <property type="entry name" value="Chromo domain-like"/>
    <property type="match status" value="2"/>
</dbReference>
<dbReference type="Pfam" id="PF00385">
    <property type="entry name" value="Chromo"/>
    <property type="match status" value="2"/>
</dbReference>
<dbReference type="GO" id="GO:0005634">
    <property type="term" value="C:nucleus"/>
    <property type="evidence" value="ECO:0007669"/>
    <property type="project" value="UniProtKB-SubCell"/>
</dbReference>
<dbReference type="InterPro" id="IPR038718">
    <property type="entry name" value="SNF2-like_sf"/>
</dbReference>
<comment type="subcellular location">
    <subcellularLocation>
        <location evidence="1">Nucleus</location>
    </subcellularLocation>
</comment>
<evidence type="ECO:0000259" key="20">
    <source>
        <dbReference type="PROSITE" id="PS51194"/>
    </source>
</evidence>
<dbReference type="Gene3D" id="3.40.50.10810">
    <property type="entry name" value="Tandem AAA-ATPase domain"/>
    <property type="match status" value="1"/>
</dbReference>
<comment type="function">
    <text evidence="14">Catalytic component of the SWR1 complex which mediates the ATP-dependent exchange of histone H2A for the H2A variant HZT1 leading to transcriptional regulation of selected genes by chromatin remodeling.</text>
</comment>
<feature type="compositionally biased region" description="Basic and acidic residues" evidence="17">
    <location>
        <begin position="1170"/>
        <end position="1187"/>
    </location>
</feature>
<dbReference type="Gene3D" id="3.40.50.300">
    <property type="entry name" value="P-loop containing nucleotide triphosphate hydrolases"/>
    <property type="match status" value="1"/>
</dbReference>
<evidence type="ECO:0000256" key="10">
    <source>
        <dbReference type="ARBA" id="ARBA00023015"/>
    </source>
</evidence>
<feature type="compositionally biased region" description="Polar residues" evidence="17">
    <location>
        <begin position="92"/>
        <end position="106"/>
    </location>
</feature>
<feature type="domain" description="Helicase ATP-binding" evidence="19">
    <location>
        <begin position="359"/>
        <end position="528"/>
    </location>
</feature>
<evidence type="ECO:0000256" key="11">
    <source>
        <dbReference type="ARBA" id="ARBA00023125"/>
    </source>
</evidence>
<evidence type="ECO:0000256" key="6">
    <source>
        <dbReference type="ARBA" id="ARBA00022801"/>
    </source>
</evidence>
<evidence type="ECO:0000256" key="4">
    <source>
        <dbReference type="ARBA" id="ARBA00022737"/>
    </source>
</evidence>
<dbReference type="Gene3D" id="1.10.10.60">
    <property type="entry name" value="Homeodomain-like"/>
    <property type="match status" value="1"/>
</dbReference>
<evidence type="ECO:0000256" key="12">
    <source>
        <dbReference type="ARBA" id="ARBA00023163"/>
    </source>
</evidence>
<accession>A0A1L0B6J2</accession>
<dbReference type="GO" id="GO:0003677">
    <property type="term" value="F:DNA binding"/>
    <property type="evidence" value="ECO:0007669"/>
    <property type="project" value="UniProtKB-KW"/>
</dbReference>
<dbReference type="GO" id="GO:0016887">
    <property type="term" value="F:ATP hydrolysis activity"/>
    <property type="evidence" value="ECO:0007669"/>
    <property type="project" value="TreeGrafter"/>
</dbReference>
<dbReference type="GO" id="GO:0140658">
    <property type="term" value="F:ATP-dependent chromatin remodeler activity"/>
    <property type="evidence" value="ECO:0007669"/>
    <property type="project" value="TreeGrafter"/>
</dbReference>
<dbReference type="InterPro" id="IPR023779">
    <property type="entry name" value="Chromodomain_CS"/>
</dbReference>
<feature type="domain" description="Chromo" evidence="18">
    <location>
        <begin position="156"/>
        <end position="227"/>
    </location>
</feature>
<dbReference type="InterPro" id="IPR000330">
    <property type="entry name" value="SNF2_N"/>
</dbReference>
<keyword evidence="8" id="KW-0067">ATP-binding</keyword>
<evidence type="ECO:0000313" key="22">
    <source>
        <dbReference type="Proteomes" id="UP000182334"/>
    </source>
</evidence>
<dbReference type="EMBL" id="LT635756">
    <property type="protein sequence ID" value="SGZ46596.1"/>
    <property type="molecule type" value="Genomic_DNA"/>
</dbReference>
<keyword evidence="5" id="KW-0547">Nucleotide-binding</keyword>
<dbReference type="CDD" id="cd18793">
    <property type="entry name" value="SF2_C_SNF"/>
    <property type="match status" value="1"/>
</dbReference>
<dbReference type="STRING" id="45354.A0A1L0B6J2"/>
<evidence type="ECO:0000313" key="21">
    <source>
        <dbReference type="EMBL" id="SGZ46596.1"/>
    </source>
</evidence>
<keyword evidence="10" id="KW-0805">Transcription regulation</keyword>
<dbReference type="PROSITE" id="PS51192">
    <property type="entry name" value="HELICASE_ATP_BIND_1"/>
    <property type="match status" value="1"/>
</dbReference>
<dbReference type="SUPFAM" id="SSF52540">
    <property type="entry name" value="P-loop containing nucleoside triphosphate hydrolases"/>
    <property type="match status" value="2"/>
</dbReference>
<dbReference type="SMART" id="SM01176">
    <property type="entry name" value="DUF4208"/>
    <property type="match status" value="1"/>
</dbReference>
<dbReference type="PROSITE" id="PS51194">
    <property type="entry name" value="HELICASE_CTER"/>
    <property type="match status" value="1"/>
</dbReference>
<dbReference type="PROSITE" id="PS00598">
    <property type="entry name" value="CHROMO_1"/>
    <property type="match status" value="1"/>
</dbReference>
<dbReference type="InterPro" id="IPR049730">
    <property type="entry name" value="SNF2/RAD54-like_C"/>
</dbReference>
<dbReference type="EC" id="3.6.4.12" evidence="3"/>
<evidence type="ECO:0000256" key="2">
    <source>
        <dbReference type="ARBA" id="ARBA00009220"/>
    </source>
</evidence>
<keyword evidence="11" id="KW-0238">DNA-binding</keyword>
<dbReference type="InterPro" id="IPR056302">
    <property type="entry name" value="CHD1-2/Hrp3_HTH"/>
</dbReference>
<evidence type="ECO:0000256" key="16">
    <source>
        <dbReference type="ARBA" id="ARBA00074297"/>
    </source>
</evidence>
<keyword evidence="9" id="KW-0156">Chromatin regulator</keyword>
<protein>
    <recommendedName>
        <fullName evidence="15">Helicase SWR1</fullName>
        <ecNumber evidence="3">3.6.4.12</ecNumber>
    </recommendedName>
    <alternativeName>
        <fullName evidence="16">Helicase swr1</fullName>
    </alternativeName>
</protein>
<dbReference type="FunFam" id="3.40.50.300:FF:000130">
    <property type="entry name" value="Chromodomain-helicase-DNA-binding protein 2 isoform 1"/>
    <property type="match status" value="1"/>
</dbReference>
<keyword evidence="4" id="KW-0677">Repeat</keyword>
<keyword evidence="7" id="KW-0347">Helicase</keyword>
<feature type="region of interest" description="Disordered" evidence="17">
    <location>
        <begin position="935"/>
        <end position="968"/>
    </location>
</feature>
<dbReference type="Pfam" id="PF00176">
    <property type="entry name" value="SNF2-rel_dom"/>
    <property type="match status" value="1"/>
</dbReference>
<dbReference type="InterPro" id="IPR023780">
    <property type="entry name" value="Chromo_domain"/>
</dbReference>
<dbReference type="InterPro" id="IPR001650">
    <property type="entry name" value="Helicase_C-like"/>
</dbReference>
<dbReference type="GO" id="GO:0000123">
    <property type="term" value="C:histone acetyltransferase complex"/>
    <property type="evidence" value="ECO:0007669"/>
    <property type="project" value="UniProtKB-ARBA"/>
</dbReference>
<dbReference type="InterPro" id="IPR041150">
    <property type="entry name" value="Cdh1_DBD"/>
</dbReference>
<feature type="domain" description="Helicase C-terminal" evidence="20">
    <location>
        <begin position="663"/>
        <end position="823"/>
    </location>
</feature>
<evidence type="ECO:0000256" key="15">
    <source>
        <dbReference type="ARBA" id="ARBA00040599"/>
    </source>
</evidence>
<dbReference type="GO" id="GO:0005524">
    <property type="term" value="F:ATP binding"/>
    <property type="evidence" value="ECO:0007669"/>
    <property type="project" value="UniProtKB-KW"/>
</dbReference>
<evidence type="ECO:0000256" key="3">
    <source>
        <dbReference type="ARBA" id="ARBA00012551"/>
    </source>
</evidence>
<dbReference type="SMART" id="SM00490">
    <property type="entry name" value="HELICc"/>
    <property type="match status" value="1"/>
</dbReference>
<feature type="region of interest" description="Disordered" evidence="17">
    <location>
        <begin position="1214"/>
        <end position="1292"/>
    </location>
</feature>
<feature type="domain" description="Chromo" evidence="18">
    <location>
        <begin position="255"/>
        <end position="320"/>
    </location>
</feature>
<dbReference type="PROSITE" id="PS50013">
    <property type="entry name" value="CHROMO_2"/>
    <property type="match status" value="2"/>
</dbReference>
<feature type="region of interest" description="Disordered" evidence="17">
    <location>
        <begin position="43"/>
        <end position="109"/>
    </location>
</feature>
<organism evidence="21 22">
    <name type="scientific">Sungouiella intermedia</name>
    <dbReference type="NCBI Taxonomy" id="45354"/>
    <lineage>
        <taxon>Eukaryota</taxon>
        <taxon>Fungi</taxon>
        <taxon>Dikarya</taxon>
        <taxon>Ascomycota</taxon>
        <taxon>Saccharomycotina</taxon>
        <taxon>Pichiomycetes</taxon>
        <taxon>Metschnikowiaceae</taxon>
        <taxon>Sungouiella</taxon>
    </lineage>
</organism>
<evidence type="ECO:0000256" key="17">
    <source>
        <dbReference type="SAM" id="MobiDB-lite"/>
    </source>
</evidence>
<dbReference type="Pfam" id="PF13907">
    <property type="entry name" value="CHD1-like_C"/>
    <property type="match status" value="1"/>
</dbReference>
<feature type="compositionally biased region" description="Acidic residues" evidence="17">
    <location>
        <begin position="1283"/>
        <end position="1292"/>
    </location>
</feature>
<dbReference type="FunFam" id="3.40.50.10810:FF:000005">
    <property type="entry name" value="Photoperiod-independent early flowering 1"/>
    <property type="match status" value="1"/>
</dbReference>
<dbReference type="GO" id="GO:0034728">
    <property type="term" value="P:nucleosome organization"/>
    <property type="evidence" value="ECO:0007669"/>
    <property type="project" value="TreeGrafter"/>
</dbReference>
<dbReference type="SMART" id="SM00298">
    <property type="entry name" value="CHROMO"/>
    <property type="match status" value="2"/>
</dbReference>
<keyword evidence="22" id="KW-1185">Reference proteome</keyword>
<dbReference type="InterPro" id="IPR027417">
    <property type="entry name" value="P-loop_NTPase"/>
</dbReference>
<dbReference type="Gene3D" id="6.10.140.1440">
    <property type="match status" value="1"/>
</dbReference>
<dbReference type="GO" id="GO:0003682">
    <property type="term" value="F:chromatin binding"/>
    <property type="evidence" value="ECO:0007669"/>
    <property type="project" value="TreeGrafter"/>
</dbReference>
<dbReference type="Pfam" id="PF23588">
    <property type="entry name" value="HTH_CHD1_Hrp3"/>
    <property type="match status" value="1"/>
</dbReference>
<keyword evidence="12" id="KW-0804">Transcription</keyword>
<dbReference type="GO" id="GO:0003678">
    <property type="term" value="F:DNA helicase activity"/>
    <property type="evidence" value="ECO:0007669"/>
    <property type="project" value="UniProtKB-EC"/>
</dbReference>
<dbReference type="InterPro" id="IPR025260">
    <property type="entry name" value="CHD1-like_C"/>
</dbReference>
<feature type="region of interest" description="Disordered" evidence="17">
    <location>
        <begin position="1169"/>
        <end position="1194"/>
    </location>
</feature>
<evidence type="ECO:0000256" key="7">
    <source>
        <dbReference type="ARBA" id="ARBA00022806"/>
    </source>
</evidence>
<dbReference type="InterPro" id="IPR014001">
    <property type="entry name" value="Helicase_ATP-bd"/>
</dbReference>
<evidence type="ECO:0000259" key="19">
    <source>
        <dbReference type="PROSITE" id="PS51192"/>
    </source>
</evidence>
<comment type="similarity">
    <text evidence="2">Belongs to the SNF2/RAD54 helicase family. SWR1 subfamily.</text>
</comment>
<dbReference type="Gene3D" id="2.40.50.40">
    <property type="match status" value="2"/>
</dbReference>
<evidence type="ECO:0000256" key="5">
    <source>
        <dbReference type="ARBA" id="ARBA00022741"/>
    </source>
</evidence>
<gene>
    <name evidence="21" type="ORF">SAMEA4029010_CIC11G00000005550</name>
</gene>